<feature type="domain" description="Heterokaryon incompatibility" evidence="2">
    <location>
        <begin position="166"/>
        <end position="271"/>
    </location>
</feature>
<name>J3NW26_GAET3</name>
<organism evidence="3">
    <name type="scientific">Gaeumannomyces tritici (strain R3-111a-1)</name>
    <name type="common">Wheat and barley take-all root rot fungus</name>
    <name type="synonym">Gaeumannomyces graminis var. tritici</name>
    <dbReference type="NCBI Taxonomy" id="644352"/>
    <lineage>
        <taxon>Eukaryota</taxon>
        <taxon>Fungi</taxon>
        <taxon>Dikarya</taxon>
        <taxon>Ascomycota</taxon>
        <taxon>Pezizomycotina</taxon>
        <taxon>Sordariomycetes</taxon>
        <taxon>Sordariomycetidae</taxon>
        <taxon>Magnaporthales</taxon>
        <taxon>Magnaporthaceae</taxon>
        <taxon>Gaeumannomyces</taxon>
    </lineage>
</organism>
<proteinExistence type="predicted"/>
<dbReference type="PANTHER" id="PTHR33112:SF16">
    <property type="entry name" value="HETEROKARYON INCOMPATIBILITY DOMAIN-CONTAINING PROTEIN"/>
    <property type="match status" value="1"/>
</dbReference>
<dbReference type="EnsemblFungi" id="EJT75556">
    <property type="protein sequence ID" value="EJT75556"/>
    <property type="gene ID" value="GGTG_05489"/>
</dbReference>
<evidence type="ECO:0000313" key="4">
    <source>
        <dbReference type="EnsemblFungi" id="EJT75556"/>
    </source>
</evidence>
<evidence type="ECO:0000313" key="3">
    <source>
        <dbReference type="EMBL" id="EJT75556.1"/>
    </source>
</evidence>
<dbReference type="HOGENOM" id="CLU_953292_0_0_1"/>
<dbReference type="Proteomes" id="UP000006039">
    <property type="component" value="Unassembled WGS sequence"/>
</dbReference>
<reference evidence="3" key="2">
    <citation type="submission" date="2010-07" db="EMBL/GenBank/DDBJ databases">
        <authorList>
            <consortium name="The Broad Institute Genome Sequencing Platform"/>
            <consortium name="Broad Institute Genome Sequencing Center for Infectious Disease"/>
            <person name="Ma L.-J."/>
            <person name="Dead R."/>
            <person name="Young S."/>
            <person name="Zeng Q."/>
            <person name="Koehrsen M."/>
            <person name="Alvarado L."/>
            <person name="Berlin A."/>
            <person name="Chapman S.B."/>
            <person name="Chen Z."/>
            <person name="Freedman E."/>
            <person name="Gellesch M."/>
            <person name="Goldberg J."/>
            <person name="Griggs A."/>
            <person name="Gujja S."/>
            <person name="Heilman E.R."/>
            <person name="Heiman D."/>
            <person name="Hepburn T."/>
            <person name="Howarth C."/>
            <person name="Jen D."/>
            <person name="Larson L."/>
            <person name="Mehta T."/>
            <person name="Neiman D."/>
            <person name="Pearson M."/>
            <person name="Roberts A."/>
            <person name="Saif S."/>
            <person name="Shea T."/>
            <person name="Shenoy N."/>
            <person name="Sisk P."/>
            <person name="Stolte C."/>
            <person name="Sykes S."/>
            <person name="Walk T."/>
            <person name="White J."/>
            <person name="Yandava C."/>
            <person name="Haas B."/>
            <person name="Nusbaum C."/>
            <person name="Birren B."/>
        </authorList>
    </citation>
    <scope>NUCLEOTIDE SEQUENCE</scope>
    <source>
        <strain evidence="3">R3-111a-1</strain>
    </source>
</reference>
<reference evidence="4" key="5">
    <citation type="submission" date="2018-04" db="UniProtKB">
        <authorList>
            <consortium name="EnsemblFungi"/>
        </authorList>
    </citation>
    <scope>IDENTIFICATION</scope>
    <source>
        <strain evidence="4">R3-111a-1</strain>
    </source>
</reference>
<feature type="region of interest" description="Disordered" evidence="1">
    <location>
        <begin position="1"/>
        <end position="23"/>
    </location>
</feature>
<feature type="compositionally biased region" description="Acidic residues" evidence="1">
    <location>
        <begin position="1"/>
        <end position="11"/>
    </location>
</feature>
<dbReference type="GeneID" id="20345947"/>
<reference evidence="3" key="3">
    <citation type="submission" date="2010-09" db="EMBL/GenBank/DDBJ databases">
        <title>Annotation of Gaeumannomyces graminis var. tritici R3-111a-1.</title>
        <authorList>
            <consortium name="The Broad Institute Genome Sequencing Platform"/>
            <person name="Ma L.-J."/>
            <person name="Dead R."/>
            <person name="Young S.K."/>
            <person name="Zeng Q."/>
            <person name="Gargeya S."/>
            <person name="Fitzgerald M."/>
            <person name="Haas B."/>
            <person name="Abouelleil A."/>
            <person name="Alvarado L."/>
            <person name="Arachchi H.M."/>
            <person name="Berlin A."/>
            <person name="Brown A."/>
            <person name="Chapman S.B."/>
            <person name="Chen Z."/>
            <person name="Dunbar C."/>
            <person name="Freedman E."/>
            <person name="Gearin G."/>
            <person name="Gellesch M."/>
            <person name="Goldberg J."/>
            <person name="Griggs A."/>
            <person name="Gujja S."/>
            <person name="Heiman D."/>
            <person name="Howarth C."/>
            <person name="Larson L."/>
            <person name="Lui A."/>
            <person name="MacDonald P.J.P."/>
            <person name="Mehta T."/>
            <person name="Montmayeur A."/>
            <person name="Murphy C."/>
            <person name="Neiman D."/>
            <person name="Pearson M."/>
            <person name="Priest M."/>
            <person name="Roberts A."/>
            <person name="Saif S."/>
            <person name="Shea T."/>
            <person name="Shenoy N."/>
            <person name="Sisk P."/>
            <person name="Stolte C."/>
            <person name="Sykes S."/>
            <person name="Yandava C."/>
            <person name="Wortman J."/>
            <person name="Nusbaum C."/>
            <person name="Birren B."/>
        </authorList>
    </citation>
    <scope>NUCLEOTIDE SEQUENCE</scope>
    <source>
        <strain evidence="3">R3-111a-1</strain>
    </source>
</reference>
<dbReference type="VEuPathDB" id="FungiDB:GGTG_05489"/>
<dbReference type="Pfam" id="PF06985">
    <property type="entry name" value="HET"/>
    <property type="match status" value="1"/>
</dbReference>
<protein>
    <recommendedName>
        <fullName evidence="2">Heterokaryon incompatibility domain-containing protein</fullName>
    </recommendedName>
</protein>
<dbReference type="EMBL" id="GL385397">
    <property type="protein sequence ID" value="EJT75556.1"/>
    <property type="molecule type" value="Genomic_DNA"/>
</dbReference>
<dbReference type="OrthoDB" id="5428863at2759"/>
<accession>J3NW26</accession>
<evidence type="ECO:0000256" key="1">
    <source>
        <dbReference type="SAM" id="MobiDB-lite"/>
    </source>
</evidence>
<evidence type="ECO:0000259" key="2">
    <source>
        <dbReference type="Pfam" id="PF06985"/>
    </source>
</evidence>
<dbReference type="STRING" id="644352.J3NW26"/>
<gene>
    <name evidence="4" type="primary">20345947</name>
    <name evidence="3" type="ORF">GGTG_05489</name>
</gene>
<dbReference type="InterPro" id="IPR010730">
    <property type="entry name" value="HET"/>
</dbReference>
<dbReference type="PANTHER" id="PTHR33112">
    <property type="entry name" value="DOMAIN PROTEIN, PUTATIVE-RELATED"/>
    <property type="match status" value="1"/>
</dbReference>
<sequence length="292" mass="32730">MKDQNSSEEGEQTIPLSKQRSGPCGRVAKALHQWRDGDYVVEFKYPEILWTELFSSSSSCPSCLKLVRWPTPDRSVARPRDGKKLRVYLGREFCRGSSMILYRNMGQDTISSKLLHSWISTCDSRHHGVCHHIQPSEFLPSPPRIPLADLQRQRLVTVSNVGSYQYVTLSYVWGDTSGQLATTKANFGQLQQDGQLPHTHHSLPATVRDAILFAKQLDVHYIWVDRFCIVQGGAKEESISWMTSIDAHAYFTVVAASSIDAKAGIKGIGSPSGPRRCEDTSFYFEDVEYGTG</sequence>
<keyword evidence="5" id="KW-1185">Reference proteome</keyword>
<reference evidence="4" key="4">
    <citation type="journal article" date="2015" name="G3 (Bethesda)">
        <title>Genome sequences of three phytopathogenic species of the Magnaporthaceae family of fungi.</title>
        <authorList>
            <person name="Okagaki L.H."/>
            <person name="Nunes C.C."/>
            <person name="Sailsbery J."/>
            <person name="Clay B."/>
            <person name="Brown D."/>
            <person name="John T."/>
            <person name="Oh Y."/>
            <person name="Young N."/>
            <person name="Fitzgerald M."/>
            <person name="Haas B.J."/>
            <person name="Zeng Q."/>
            <person name="Young S."/>
            <person name="Adiconis X."/>
            <person name="Fan L."/>
            <person name="Levin J.Z."/>
            <person name="Mitchell T.K."/>
            <person name="Okubara P.A."/>
            <person name="Farman M.L."/>
            <person name="Kohn L.M."/>
            <person name="Birren B."/>
            <person name="Ma L.-J."/>
            <person name="Dean R.A."/>
        </authorList>
    </citation>
    <scope>NUCLEOTIDE SEQUENCE</scope>
    <source>
        <strain evidence="4">R3-111a-1</strain>
    </source>
</reference>
<dbReference type="RefSeq" id="XP_009221556.1">
    <property type="nucleotide sequence ID" value="XM_009223292.1"/>
</dbReference>
<reference evidence="5" key="1">
    <citation type="submission" date="2010-07" db="EMBL/GenBank/DDBJ databases">
        <title>The genome sequence of Gaeumannomyces graminis var. tritici strain R3-111a-1.</title>
        <authorList>
            <consortium name="The Broad Institute Genome Sequencing Platform"/>
            <person name="Ma L.-J."/>
            <person name="Dead R."/>
            <person name="Young S."/>
            <person name="Zeng Q."/>
            <person name="Koehrsen M."/>
            <person name="Alvarado L."/>
            <person name="Berlin A."/>
            <person name="Chapman S.B."/>
            <person name="Chen Z."/>
            <person name="Freedman E."/>
            <person name="Gellesch M."/>
            <person name="Goldberg J."/>
            <person name="Griggs A."/>
            <person name="Gujja S."/>
            <person name="Heilman E.R."/>
            <person name="Heiman D."/>
            <person name="Hepburn T."/>
            <person name="Howarth C."/>
            <person name="Jen D."/>
            <person name="Larson L."/>
            <person name="Mehta T."/>
            <person name="Neiman D."/>
            <person name="Pearson M."/>
            <person name="Roberts A."/>
            <person name="Saif S."/>
            <person name="Shea T."/>
            <person name="Shenoy N."/>
            <person name="Sisk P."/>
            <person name="Stolte C."/>
            <person name="Sykes S."/>
            <person name="Walk T."/>
            <person name="White J."/>
            <person name="Yandava C."/>
            <person name="Haas B."/>
            <person name="Nusbaum C."/>
            <person name="Birren B."/>
        </authorList>
    </citation>
    <scope>NUCLEOTIDE SEQUENCE [LARGE SCALE GENOMIC DNA]</scope>
    <source>
        <strain evidence="5">R3-111a-1</strain>
    </source>
</reference>
<evidence type="ECO:0000313" key="5">
    <source>
        <dbReference type="Proteomes" id="UP000006039"/>
    </source>
</evidence>
<dbReference type="AlphaFoldDB" id="J3NW26"/>